<dbReference type="GO" id="GO:0016788">
    <property type="term" value="F:hydrolase activity, acting on ester bonds"/>
    <property type="evidence" value="ECO:0007669"/>
    <property type="project" value="InterPro"/>
</dbReference>
<dbReference type="SUPFAM" id="SSF53187">
    <property type="entry name" value="Zn-dependent exopeptidases"/>
    <property type="match status" value="1"/>
</dbReference>
<sequence>MRLHAVHPITKASIDMKQTWQINGDETGPHVLLLAGVHGDEYEPMIALVELADELARTIRRGRVTIDPLVNAGAYVKRNRLGDDGLDLARVCPGSETGSSSERAAHAVSQRIRQADAVIDLHTGGLALEIYPLVGYMLHPDRQVLAQQQQLAVATGMPLIWGTDHRPDGRTLSVARDAGVPAIYLEYGGGSGFREQVADRYKDAVRRVLTQLDMLESGEVAAPDWQYWLEDHRRDSGYLQVKMPAPGSGVFISAVSIGDWVTAGQRFGRIVDPASGQSTTVLAEETGLVFLLRCSVQVVKGDALGGIMPIKRNEKLIINDGEGSIN</sequence>
<reference evidence="6 7" key="1">
    <citation type="submission" date="2016-10" db="EMBL/GenBank/DDBJ databases">
        <authorList>
            <person name="de Groot N.N."/>
        </authorList>
    </citation>
    <scope>NUCLEOTIDE SEQUENCE [LARGE SCALE GENOMIC DNA]</scope>
    <source>
        <strain evidence="6 7">RK1</strain>
    </source>
</reference>
<gene>
    <name evidence="6" type="ORF">SAMN05444682_102535</name>
</gene>
<keyword evidence="3" id="KW-0378">Hydrolase</keyword>
<protein>
    <recommendedName>
        <fullName evidence="5">Succinylglutamate desuccinylase/Aspartoacylase catalytic domain-containing protein</fullName>
    </recommendedName>
</protein>
<keyword evidence="2" id="KW-0479">Metal-binding</keyword>
<comment type="cofactor">
    <cofactor evidence="1">
        <name>Zn(2+)</name>
        <dbReference type="ChEBI" id="CHEBI:29105"/>
    </cofactor>
</comment>
<dbReference type="STRING" id="1477437.SAMN05444682_102535"/>
<evidence type="ECO:0000256" key="2">
    <source>
        <dbReference type="ARBA" id="ARBA00022723"/>
    </source>
</evidence>
<name>A0A1I3FX70_9SPHI</name>
<evidence type="ECO:0000256" key="4">
    <source>
        <dbReference type="ARBA" id="ARBA00022833"/>
    </source>
</evidence>
<dbReference type="PANTHER" id="PTHR37326:SF1">
    <property type="entry name" value="BLL3975 PROTEIN"/>
    <property type="match status" value="1"/>
</dbReference>
<evidence type="ECO:0000313" key="7">
    <source>
        <dbReference type="Proteomes" id="UP000198670"/>
    </source>
</evidence>
<feature type="domain" description="Succinylglutamate desuccinylase/Aspartoacylase catalytic" evidence="5">
    <location>
        <begin position="28"/>
        <end position="210"/>
    </location>
</feature>
<dbReference type="Gene3D" id="3.40.630.10">
    <property type="entry name" value="Zn peptidases"/>
    <property type="match status" value="1"/>
</dbReference>
<keyword evidence="4" id="KW-0862">Zinc</keyword>
<dbReference type="CDD" id="cd06230">
    <property type="entry name" value="M14_ASTE_ASPA_like"/>
    <property type="match status" value="1"/>
</dbReference>
<proteinExistence type="predicted"/>
<dbReference type="PIRSF" id="PIRSF039012">
    <property type="entry name" value="ASP"/>
    <property type="match status" value="1"/>
</dbReference>
<evidence type="ECO:0000313" key="6">
    <source>
        <dbReference type="EMBL" id="SFI15672.1"/>
    </source>
</evidence>
<dbReference type="PANTHER" id="PTHR37326">
    <property type="entry name" value="BLL3975 PROTEIN"/>
    <property type="match status" value="1"/>
</dbReference>
<organism evidence="6 7">
    <name type="scientific">Parapedobacter indicus</name>
    <dbReference type="NCBI Taxonomy" id="1477437"/>
    <lineage>
        <taxon>Bacteria</taxon>
        <taxon>Pseudomonadati</taxon>
        <taxon>Bacteroidota</taxon>
        <taxon>Sphingobacteriia</taxon>
        <taxon>Sphingobacteriales</taxon>
        <taxon>Sphingobacteriaceae</taxon>
        <taxon>Parapedobacter</taxon>
    </lineage>
</organism>
<dbReference type="Proteomes" id="UP000198670">
    <property type="component" value="Unassembled WGS sequence"/>
</dbReference>
<evidence type="ECO:0000256" key="1">
    <source>
        <dbReference type="ARBA" id="ARBA00001947"/>
    </source>
</evidence>
<accession>A0A1I3FX70</accession>
<keyword evidence="7" id="KW-1185">Reference proteome</keyword>
<evidence type="ECO:0000256" key="3">
    <source>
        <dbReference type="ARBA" id="ARBA00022801"/>
    </source>
</evidence>
<dbReference type="GO" id="GO:0016811">
    <property type="term" value="F:hydrolase activity, acting on carbon-nitrogen (but not peptide) bonds, in linear amides"/>
    <property type="evidence" value="ECO:0007669"/>
    <property type="project" value="InterPro"/>
</dbReference>
<dbReference type="AlphaFoldDB" id="A0A1I3FX70"/>
<dbReference type="InterPro" id="IPR053138">
    <property type="entry name" value="N-alpha-Ac-DABA_deacetylase"/>
</dbReference>
<dbReference type="EMBL" id="FOQO01000002">
    <property type="protein sequence ID" value="SFI15672.1"/>
    <property type="molecule type" value="Genomic_DNA"/>
</dbReference>
<dbReference type="Pfam" id="PF24827">
    <property type="entry name" value="AstE_AspA_cat"/>
    <property type="match status" value="1"/>
</dbReference>
<evidence type="ECO:0000259" key="5">
    <source>
        <dbReference type="Pfam" id="PF24827"/>
    </source>
</evidence>
<dbReference type="GO" id="GO:0046872">
    <property type="term" value="F:metal ion binding"/>
    <property type="evidence" value="ECO:0007669"/>
    <property type="project" value="UniProtKB-KW"/>
</dbReference>
<dbReference type="InterPro" id="IPR043795">
    <property type="entry name" value="N-alpha-Ac-DABA-like"/>
</dbReference>
<dbReference type="InterPro" id="IPR055438">
    <property type="entry name" value="AstE_AspA_cat"/>
</dbReference>